<dbReference type="AlphaFoldDB" id="A0AAX1ND17"/>
<feature type="transmembrane region" description="Helical" evidence="1">
    <location>
        <begin position="38"/>
        <end position="57"/>
    </location>
</feature>
<gene>
    <name evidence="2" type="ORF">KMW28_14800</name>
</gene>
<evidence type="ECO:0000256" key="1">
    <source>
        <dbReference type="SAM" id="Phobius"/>
    </source>
</evidence>
<dbReference type="Proteomes" id="UP000678679">
    <property type="component" value="Chromosome 1"/>
</dbReference>
<sequence>MYTLDLTRYISTLITSALKFLFGPIVGYGAGLTIVETTILTIVGMMITVVSLTYAGTEARKKLLLWLNRGKSKKLFTKRNRMIVRIWQNYGMKGVAFFTPILFGPPIGMLIALSFGEKKRKIITYMFMSAVFWGIIMNIAIFYFGEYFGFLTETEVSPNN</sequence>
<protein>
    <recommendedName>
        <fullName evidence="4">Small multi-drug export protein</fullName>
    </recommendedName>
</protein>
<evidence type="ECO:0000313" key="2">
    <source>
        <dbReference type="EMBL" id="QWG03997.1"/>
    </source>
</evidence>
<organism evidence="2 3">
    <name type="scientific">Flammeovirga yaeyamensis</name>
    <dbReference type="NCBI Taxonomy" id="367791"/>
    <lineage>
        <taxon>Bacteria</taxon>
        <taxon>Pseudomonadati</taxon>
        <taxon>Bacteroidota</taxon>
        <taxon>Cytophagia</taxon>
        <taxon>Cytophagales</taxon>
        <taxon>Flammeovirgaceae</taxon>
        <taxon>Flammeovirga</taxon>
    </lineage>
</organism>
<evidence type="ECO:0008006" key="4">
    <source>
        <dbReference type="Google" id="ProtNLM"/>
    </source>
</evidence>
<keyword evidence="3" id="KW-1185">Reference proteome</keyword>
<accession>A0AAX1ND17</accession>
<dbReference type="KEGG" id="fya:KMW28_14800"/>
<feature type="transmembrane region" description="Helical" evidence="1">
    <location>
        <begin position="6"/>
        <end position="26"/>
    </location>
</feature>
<keyword evidence="1" id="KW-0472">Membrane</keyword>
<evidence type="ECO:0000313" key="3">
    <source>
        <dbReference type="Proteomes" id="UP000678679"/>
    </source>
</evidence>
<keyword evidence="1" id="KW-0812">Transmembrane</keyword>
<dbReference type="EMBL" id="CP076132">
    <property type="protein sequence ID" value="QWG03997.1"/>
    <property type="molecule type" value="Genomic_DNA"/>
</dbReference>
<keyword evidence="1" id="KW-1133">Transmembrane helix</keyword>
<name>A0AAX1ND17_9BACT</name>
<proteinExistence type="predicted"/>
<reference evidence="2 3" key="1">
    <citation type="submission" date="2021-05" db="EMBL/GenBank/DDBJ databases">
        <title>Comparative genomic studies on the polysaccharide-degrading batcterial strains of the Flammeovirga genus.</title>
        <authorList>
            <person name="Zewei F."/>
            <person name="Zheng Z."/>
            <person name="Yu L."/>
            <person name="Ruyue G."/>
            <person name="Yanhong M."/>
            <person name="Yuanyuan C."/>
            <person name="Jingyan G."/>
            <person name="Wenjun H."/>
        </authorList>
    </citation>
    <scope>NUCLEOTIDE SEQUENCE [LARGE SCALE GENOMIC DNA]</scope>
    <source>
        <strain evidence="2 3">NBRC:100898</strain>
    </source>
</reference>
<feature type="transmembrane region" description="Helical" evidence="1">
    <location>
        <begin position="95"/>
        <end position="115"/>
    </location>
</feature>
<feature type="transmembrane region" description="Helical" evidence="1">
    <location>
        <begin position="122"/>
        <end position="144"/>
    </location>
</feature>